<dbReference type="SUPFAM" id="SSF56796">
    <property type="entry name" value="Dehydroquinate synthase-like"/>
    <property type="match status" value="1"/>
</dbReference>
<dbReference type="Gene3D" id="3.40.50.1970">
    <property type="match status" value="1"/>
</dbReference>
<comment type="caution">
    <text evidence="5">The sequence shown here is derived from an EMBL/GenBank/DDBJ whole genome shotgun (WGS) entry which is preliminary data.</text>
</comment>
<dbReference type="PANTHER" id="PTHR43616">
    <property type="entry name" value="GLYCEROL DEHYDROGENASE"/>
    <property type="match status" value="1"/>
</dbReference>
<dbReference type="Proteomes" id="UP000664601">
    <property type="component" value="Unassembled WGS sequence"/>
</dbReference>
<keyword evidence="2" id="KW-0479">Metal-binding</keyword>
<dbReference type="PANTHER" id="PTHR43616:SF3">
    <property type="entry name" value="HYDROXYCARBOXYLATE DEHYDROGENASE A"/>
    <property type="match status" value="1"/>
</dbReference>
<dbReference type="InterPro" id="IPR001670">
    <property type="entry name" value="ADH_Fe/GldA"/>
</dbReference>
<comment type="similarity">
    <text evidence="1">Belongs to the iron-containing alcohol dehydrogenase family.</text>
</comment>
<evidence type="ECO:0000313" key="5">
    <source>
        <dbReference type="EMBL" id="MBO1308855.1"/>
    </source>
</evidence>
<dbReference type="CDD" id="cd08172">
    <property type="entry name" value="GlyDH-like"/>
    <property type="match status" value="1"/>
</dbReference>
<evidence type="ECO:0000256" key="3">
    <source>
        <dbReference type="ARBA" id="ARBA00023002"/>
    </source>
</evidence>
<dbReference type="InterPro" id="IPR018211">
    <property type="entry name" value="ADH_Fe_CS"/>
</dbReference>
<dbReference type="PIRSF" id="PIRSF000112">
    <property type="entry name" value="Glycerol_dehydrogenase"/>
    <property type="match status" value="1"/>
</dbReference>
<sequence length="364" mass="40651">MTSNLIVRGAPQEYELKLNAWQDLPKHLERRNLKKAMIFHGDKSWEAVKNYFPELTKCETSFYYYGGKCTDDAAAHYAEIAEKEQTQVLIAVGGGKVADLTKLTAYRLNLPIIILPTLAATCAAYTPLSVVYDDEGVMLRYDIFPKATDLVLIDPQVLLESPYELMVAGIGDTLAKWYESDAIISQLAVKPIEIQVAEFAARKCRDILLSESDAALQAMKEQQLNPSFIDIVETNILLAGMVGGFGDEYGRTSGAHSIHDALTVLPDSHKQLHGNKVAYGILVQLMIEQKVAEIRQLLPFYHQLNLPTNLKAMDLSLSEEDFQQVAERASAPDEMIHFMKETITPEVVIQAMKELETLTIDAWS</sequence>
<protein>
    <submittedName>
        <fullName evidence="5">Iron-containing alcohol dehydrogenase family protein</fullName>
    </submittedName>
</protein>
<reference evidence="5 6" key="1">
    <citation type="submission" date="2021-03" db="EMBL/GenBank/DDBJ databases">
        <title>Enterococcal diversity collection.</title>
        <authorList>
            <person name="Gilmore M.S."/>
            <person name="Schwartzman J."/>
            <person name="Van Tyne D."/>
            <person name="Martin M."/>
            <person name="Earl A.M."/>
            <person name="Manson A.L."/>
            <person name="Straub T."/>
            <person name="Salamzade R."/>
            <person name="Saavedra J."/>
            <person name="Lebreton F."/>
            <person name="Prichula J."/>
            <person name="Schaufler K."/>
            <person name="Gaca A."/>
            <person name="Sgardioli B."/>
            <person name="Wagenaar J."/>
            <person name="Strong T."/>
        </authorList>
    </citation>
    <scope>NUCLEOTIDE SEQUENCE [LARGE SCALE GENOMIC DNA]</scope>
    <source>
        <strain evidence="5 6">669A</strain>
    </source>
</reference>
<evidence type="ECO:0000256" key="2">
    <source>
        <dbReference type="ARBA" id="ARBA00022723"/>
    </source>
</evidence>
<organism evidence="5 6">
    <name type="scientific">Candidatus Enterococcus moelleringii</name>
    <dbReference type="NCBI Taxonomy" id="2815325"/>
    <lineage>
        <taxon>Bacteria</taxon>
        <taxon>Bacillati</taxon>
        <taxon>Bacillota</taxon>
        <taxon>Bacilli</taxon>
        <taxon>Lactobacillales</taxon>
        <taxon>Enterococcaceae</taxon>
        <taxon>Enterococcus</taxon>
    </lineage>
</organism>
<evidence type="ECO:0000259" key="4">
    <source>
        <dbReference type="Pfam" id="PF00465"/>
    </source>
</evidence>
<name>A0ABS3LGU9_9ENTE</name>
<accession>A0ABS3LGU9</accession>
<proteinExistence type="inferred from homology"/>
<keyword evidence="6" id="KW-1185">Reference proteome</keyword>
<dbReference type="InterPro" id="IPR016205">
    <property type="entry name" value="Glycerol_DH"/>
</dbReference>
<dbReference type="RefSeq" id="WP_207675844.1">
    <property type="nucleotide sequence ID" value="NZ_JAFREM010000048.1"/>
</dbReference>
<evidence type="ECO:0000313" key="6">
    <source>
        <dbReference type="Proteomes" id="UP000664601"/>
    </source>
</evidence>
<dbReference type="PROSITE" id="PS00913">
    <property type="entry name" value="ADH_IRON_1"/>
    <property type="match status" value="1"/>
</dbReference>
<gene>
    <name evidence="5" type="ORF">JZO70_21975</name>
</gene>
<dbReference type="Gene3D" id="1.20.1090.10">
    <property type="entry name" value="Dehydroquinate synthase-like - alpha domain"/>
    <property type="match status" value="1"/>
</dbReference>
<dbReference type="EMBL" id="JAFREM010000048">
    <property type="protein sequence ID" value="MBO1308855.1"/>
    <property type="molecule type" value="Genomic_DNA"/>
</dbReference>
<keyword evidence="3" id="KW-0560">Oxidoreductase</keyword>
<feature type="domain" description="Alcohol dehydrogenase iron-type/glycerol dehydrogenase GldA" evidence="4">
    <location>
        <begin position="11"/>
        <end position="155"/>
    </location>
</feature>
<dbReference type="Pfam" id="PF00465">
    <property type="entry name" value="Fe-ADH"/>
    <property type="match status" value="1"/>
</dbReference>
<evidence type="ECO:0000256" key="1">
    <source>
        <dbReference type="ARBA" id="ARBA00007358"/>
    </source>
</evidence>